<evidence type="ECO:0008006" key="3">
    <source>
        <dbReference type="Google" id="ProtNLM"/>
    </source>
</evidence>
<keyword evidence="2" id="KW-1185">Reference proteome</keyword>
<dbReference type="RefSeq" id="WP_090252447.1">
    <property type="nucleotide sequence ID" value="NZ_FPAS01000006.1"/>
</dbReference>
<dbReference type="OrthoDB" id="1466969at2"/>
<evidence type="ECO:0000313" key="2">
    <source>
        <dbReference type="Proteomes" id="UP000236454"/>
    </source>
</evidence>
<evidence type="ECO:0000313" key="1">
    <source>
        <dbReference type="EMBL" id="SFT88632.1"/>
    </source>
</evidence>
<dbReference type="Pfam" id="PF14123">
    <property type="entry name" value="DUF4290"/>
    <property type="match status" value="1"/>
</dbReference>
<sequence length="209" mass="24749">MGYNSLEYNTQRRKMQIPEYGRNVQRMINYAVKIENREERNKAAKAIIEVMGQLNPHLRDVDDYKHKLWTHLFIMSDFKMDCDSPYEKPTPESLAEKPARMKYPKNKIRFGHFGNYVQKMIEEAVKLEDGEEKEFLKYTIANLMKRHYLVFHTGNVEDKVIADHLSELSKGKLKIDDLNVFTATNQVLKQYGIQPNKRKKVVKPKKRKK</sequence>
<dbReference type="EMBL" id="FPAS01000006">
    <property type="protein sequence ID" value="SFT88632.1"/>
    <property type="molecule type" value="Genomic_DNA"/>
</dbReference>
<dbReference type="InterPro" id="IPR025632">
    <property type="entry name" value="DUF4290"/>
</dbReference>
<organism evidence="1 2">
    <name type="scientific">Lishizhenia tianjinensis</name>
    <dbReference type="NCBI Taxonomy" id="477690"/>
    <lineage>
        <taxon>Bacteria</taxon>
        <taxon>Pseudomonadati</taxon>
        <taxon>Bacteroidota</taxon>
        <taxon>Flavobacteriia</taxon>
        <taxon>Flavobacteriales</taxon>
        <taxon>Crocinitomicaceae</taxon>
        <taxon>Lishizhenia</taxon>
    </lineage>
</organism>
<gene>
    <name evidence="1" type="ORF">SAMN05216474_2931</name>
</gene>
<dbReference type="AlphaFoldDB" id="A0A1I7BN69"/>
<dbReference type="STRING" id="477690.SAMN05216474_2931"/>
<reference evidence="1 2" key="1">
    <citation type="submission" date="2016-10" db="EMBL/GenBank/DDBJ databases">
        <authorList>
            <person name="de Groot N.N."/>
        </authorList>
    </citation>
    <scope>NUCLEOTIDE SEQUENCE [LARGE SCALE GENOMIC DNA]</scope>
    <source>
        <strain evidence="1 2">CGMCC 1.7005</strain>
    </source>
</reference>
<dbReference type="Proteomes" id="UP000236454">
    <property type="component" value="Unassembled WGS sequence"/>
</dbReference>
<proteinExistence type="predicted"/>
<accession>A0A1I7BN69</accession>
<name>A0A1I7BN69_9FLAO</name>
<protein>
    <recommendedName>
        <fullName evidence="3">DUF4290 domain-containing protein</fullName>
    </recommendedName>
</protein>